<keyword evidence="2" id="KW-1185">Reference proteome</keyword>
<dbReference type="RefSeq" id="WP_108635044.1">
    <property type="nucleotide sequence ID" value="NZ_QCXX01000004.1"/>
</dbReference>
<evidence type="ECO:0000313" key="1">
    <source>
        <dbReference type="EMBL" id="PUV23706.1"/>
    </source>
</evidence>
<evidence type="ECO:0000313" key="2">
    <source>
        <dbReference type="Proteomes" id="UP000250831"/>
    </source>
</evidence>
<dbReference type="AlphaFoldDB" id="A0A363NSB7"/>
<accession>A0A363NSB7</accession>
<dbReference type="Proteomes" id="UP000250831">
    <property type="component" value="Unassembled WGS sequence"/>
</dbReference>
<evidence type="ECO:0008006" key="3">
    <source>
        <dbReference type="Google" id="ProtNLM"/>
    </source>
</evidence>
<gene>
    <name evidence="1" type="ORF">DCO56_17630</name>
</gene>
<organism evidence="1 2">
    <name type="scientific">Sphingobacterium athyrii</name>
    <dbReference type="NCBI Taxonomy" id="2152717"/>
    <lineage>
        <taxon>Bacteria</taxon>
        <taxon>Pseudomonadati</taxon>
        <taxon>Bacteroidota</taxon>
        <taxon>Sphingobacteriia</taxon>
        <taxon>Sphingobacteriales</taxon>
        <taxon>Sphingobacteriaceae</taxon>
        <taxon>Sphingobacterium</taxon>
    </lineage>
</organism>
<comment type="caution">
    <text evidence="1">The sequence shown here is derived from an EMBL/GenBank/DDBJ whole genome shotgun (WGS) entry which is preliminary data.</text>
</comment>
<reference evidence="1 2" key="1">
    <citation type="submission" date="2018-04" db="EMBL/GenBank/DDBJ databases">
        <title>Sphingobacterium sp. M46 Genome.</title>
        <authorList>
            <person name="Cheng J."/>
            <person name="Li Y."/>
        </authorList>
    </citation>
    <scope>NUCLEOTIDE SEQUENCE [LARGE SCALE GENOMIC DNA]</scope>
    <source>
        <strain evidence="1 2">M46</strain>
    </source>
</reference>
<proteinExistence type="predicted"/>
<dbReference type="EMBL" id="QCXX01000004">
    <property type="protein sequence ID" value="PUV23706.1"/>
    <property type="molecule type" value="Genomic_DNA"/>
</dbReference>
<name>A0A363NSB7_9SPHI</name>
<dbReference type="OrthoDB" id="3251881at2"/>
<protein>
    <recommendedName>
        <fullName evidence="3">Lipopolysaccharide biosynthesis protein</fullName>
    </recommendedName>
</protein>
<sequence>MKKRILLLVPNDYKLYSLIERNLLEIGFEVTVILHDSIKFRYKNIFQRVLNTFKKLTDGNNQYKRKLTYEYTAEKLLNRIDAFDLFDYCLVLRADFFHKKVLLAAKNKAKYMVSYHYDGLRRNPEIFKLIPIFDKFYVFDEDDIISNNELQTHLLHNFYFDFAQETNSINYDAYFLGFYHQSREHFLLNLFDILTKIYKKVKFQIVFKSDQLENVDLYMERGVECLTEVIPFEDYLKFIEQTKVIVDFLIGDHNGLSFRIFEGLKYEKKVITTNTNVVKYDFYHPNNFYVLDYSSMNEADIITFLKTPYVAVELEIRKKYSFSSWISQILDVD</sequence>